<evidence type="ECO:0000313" key="1">
    <source>
        <dbReference type="EMBL" id="OMO85040.1"/>
    </source>
</evidence>
<comment type="caution">
    <text evidence="1">The sequence shown here is derived from an EMBL/GenBank/DDBJ whole genome shotgun (WGS) entry which is preliminary data.</text>
</comment>
<organism evidence="1 2">
    <name type="scientific">Corchorus olitorius</name>
    <dbReference type="NCBI Taxonomy" id="93759"/>
    <lineage>
        <taxon>Eukaryota</taxon>
        <taxon>Viridiplantae</taxon>
        <taxon>Streptophyta</taxon>
        <taxon>Embryophyta</taxon>
        <taxon>Tracheophyta</taxon>
        <taxon>Spermatophyta</taxon>
        <taxon>Magnoliopsida</taxon>
        <taxon>eudicotyledons</taxon>
        <taxon>Gunneridae</taxon>
        <taxon>Pentapetalae</taxon>
        <taxon>rosids</taxon>
        <taxon>malvids</taxon>
        <taxon>Malvales</taxon>
        <taxon>Malvaceae</taxon>
        <taxon>Grewioideae</taxon>
        <taxon>Apeibeae</taxon>
        <taxon>Corchorus</taxon>
    </lineage>
</organism>
<gene>
    <name evidence="1" type="ORF">COLO4_21776</name>
</gene>
<dbReference type="OrthoDB" id="1934939at2759"/>
<accession>A0A1R3IR97</accession>
<dbReference type="EMBL" id="AWUE01017772">
    <property type="protein sequence ID" value="OMO85040.1"/>
    <property type="molecule type" value="Genomic_DNA"/>
</dbReference>
<evidence type="ECO:0000313" key="2">
    <source>
        <dbReference type="Proteomes" id="UP000187203"/>
    </source>
</evidence>
<sequence>MATKATPFSLVYGAESVVPPEILVPSARMSLEAGLFHEEVKQLELESLEE</sequence>
<dbReference type="AlphaFoldDB" id="A0A1R3IR97"/>
<reference evidence="2" key="1">
    <citation type="submission" date="2013-09" db="EMBL/GenBank/DDBJ databases">
        <title>Corchorus olitorius genome sequencing.</title>
        <authorList>
            <person name="Alam M."/>
            <person name="Haque M.S."/>
            <person name="Islam M.S."/>
            <person name="Emdad E.M."/>
            <person name="Islam M.M."/>
            <person name="Ahmed B."/>
            <person name="Halim A."/>
            <person name="Hossen Q.M.M."/>
            <person name="Hossain M.Z."/>
            <person name="Ahmed R."/>
            <person name="Khan M.M."/>
            <person name="Islam R."/>
            <person name="Rashid M.M."/>
            <person name="Khan S.A."/>
            <person name="Rahman M.S."/>
            <person name="Alam M."/>
            <person name="Yahiya A.S."/>
            <person name="Khan M.S."/>
            <person name="Azam M.S."/>
            <person name="Haque T."/>
            <person name="Lashkar M.Z.H."/>
            <person name="Akhand A.I."/>
            <person name="Morshed G."/>
            <person name="Roy S."/>
            <person name="Uddin K.S."/>
            <person name="Rabeya T."/>
            <person name="Hossain A.S."/>
            <person name="Chowdhury A."/>
            <person name="Snigdha A.R."/>
            <person name="Mortoza M.S."/>
            <person name="Matin S.A."/>
            <person name="Hoque S.M.E."/>
            <person name="Islam M.K."/>
            <person name="Roy D.K."/>
            <person name="Haider R."/>
            <person name="Moosa M.M."/>
            <person name="Elias S.M."/>
            <person name="Hasan A.M."/>
            <person name="Jahan S."/>
            <person name="Shafiuddin M."/>
            <person name="Mahmood N."/>
            <person name="Shommy N.S."/>
        </authorList>
    </citation>
    <scope>NUCLEOTIDE SEQUENCE [LARGE SCALE GENOMIC DNA]</scope>
    <source>
        <strain evidence="2">cv. O-4</strain>
    </source>
</reference>
<protein>
    <submittedName>
        <fullName evidence="1">Uncharacterized protein</fullName>
    </submittedName>
</protein>
<dbReference type="Proteomes" id="UP000187203">
    <property type="component" value="Unassembled WGS sequence"/>
</dbReference>
<name>A0A1R3IR97_9ROSI</name>
<proteinExistence type="predicted"/>
<keyword evidence="2" id="KW-1185">Reference proteome</keyword>